<accession>A0AAV8RYR2</accession>
<keyword evidence="2" id="KW-1185">Reference proteome</keyword>
<dbReference type="Proteomes" id="UP001222027">
    <property type="component" value="Unassembled WGS sequence"/>
</dbReference>
<proteinExistence type="predicted"/>
<gene>
    <name evidence="1" type="ORF">OPV22_002691</name>
</gene>
<evidence type="ECO:0000313" key="2">
    <source>
        <dbReference type="Proteomes" id="UP001222027"/>
    </source>
</evidence>
<comment type="caution">
    <text evidence="1">The sequence shown here is derived from an EMBL/GenBank/DDBJ whole genome shotgun (WGS) entry which is preliminary data.</text>
</comment>
<organism evidence="1 2">
    <name type="scientific">Ensete ventricosum</name>
    <name type="common">Abyssinian banana</name>
    <name type="synonym">Musa ensete</name>
    <dbReference type="NCBI Taxonomy" id="4639"/>
    <lineage>
        <taxon>Eukaryota</taxon>
        <taxon>Viridiplantae</taxon>
        <taxon>Streptophyta</taxon>
        <taxon>Embryophyta</taxon>
        <taxon>Tracheophyta</taxon>
        <taxon>Spermatophyta</taxon>
        <taxon>Magnoliopsida</taxon>
        <taxon>Liliopsida</taxon>
        <taxon>Zingiberales</taxon>
        <taxon>Musaceae</taxon>
        <taxon>Ensete</taxon>
    </lineage>
</organism>
<evidence type="ECO:0000313" key="1">
    <source>
        <dbReference type="EMBL" id="KAJ8512257.1"/>
    </source>
</evidence>
<name>A0AAV8RYR2_ENSVE</name>
<dbReference type="EMBL" id="JAQQAF010000001">
    <property type="protein sequence ID" value="KAJ8512257.1"/>
    <property type="molecule type" value="Genomic_DNA"/>
</dbReference>
<reference evidence="1 2" key="1">
    <citation type="submission" date="2022-12" db="EMBL/GenBank/DDBJ databases">
        <title>Chromosome-scale assembly of the Ensete ventricosum genome.</title>
        <authorList>
            <person name="Dussert Y."/>
            <person name="Stocks J."/>
            <person name="Wendawek A."/>
            <person name="Woldeyes F."/>
            <person name="Nichols R.A."/>
            <person name="Borrell J.S."/>
        </authorList>
    </citation>
    <scope>NUCLEOTIDE SEQUENCE [LARGE SCALE GENOMIC DNA]</scope>
    <source>
        <strain evidence="2">cv. Maze</strain>
        <tissue evidence="1">Seeds</tissue>
    </source>
</reference>
<protein>
    <submittedName>
        <fullName evidence="1">Uncharacterized protein</fullName>
    </submittedName>
</protein>
<sequence>MSHTRQWSREAATALLSRWDGRHITQRRPPPLLEAVRGAASHRGNSPPVCAGYHWHRRPRGLPPALAAMQAAAYDGGDAGHGLADRQLATPAGRCAVHRPALRPVTGRGLAASEDRPACAG</sequence>
<dbReference type="AlphaFoldDB" id="A0AAV8RYR2"/>